<evidence type="ECO:0000256" key="5">
    <source>
        <dbReference type="ARBA" id="ARBA00023180"/>
    </source>
</evidence>
<keyword evidence="9" id="KW-1185">Reference proteome</keyword>
<gene>
    <name evidence="8" type="ORF">BOTBODRAFT_104912</name>
</gene>
<feature type="chain" id="PRO_5001641583" description="Peptidase S28" evidence="7">
    <location>
        <begin position="19"/>
        <end position="542"/>
    </location>
</feature>
<dbReference type="GO" id="GO:0008239">
    <property type="term" value="F:dipeptidyl-peptidase activity"/>
    <property type="evidence" value="ECO:0007669"/>
    <property type="project" value="TreeGrafter"/>
</dbReference>
<comment type="similarity">
    <text evidence="1">Belongs to the peptidase S28 family.</text>
</comment>
<dbReference type="OrthoDB" id="1735038at2759"/>
<feature type="signal peptide" evidence="7">
    <location>
        <begin position="1"/>
        <end position="18"/>
    </location>
</feature>
<dbReference type="PANTHER" id="PTHR11010">
    <property type="entry name" value="PROTEASE S28 PRO-X CARBOXYPEPTIDASE-RELATED"/>
    <property type="match status" value="1"/>
</dbReference>
<dbReference type="PANTHER" id="PTHR11010:SF23">
    <property type="entry name" value="SERINE PEPTIDASE"/>
    <property type="match status" value="1"/>
</dbReference>
<keyword evidence="4" id="KW-0378">Hydrolase</keyword>
<dbReference type="EMBL" id="KL198022">
    <property type="protein sequence ID" value="KDQ18128.1"/>
    <property type="molecule type" value="Genomic_DNA"/>
</dbReference>
<evidence type="ECO:0000256" key="1">
    <source>
        <dbReference type="ARBA" id="ARBA00011079"/>
    </source>
</evidence>
<keyword evidence="5" id="KW-0325">Glycoprotein</keyword>
<evidence type="ECO:0000256" key="3">
    <source>
        <dbReference type="ARBA" id="ARBA00022729"/>
    </source>
</evidence>
<dbReference type="Proteomes" id="UP000027195">
    <property type="component" value="Unassembled WGS sequence"/>
</dbReference>
<dbReference type="Pfam" id="PF05577">
    <property type="entry name" value="Peptidase_S28"/>
    <property type="match status" value="1"/>
</dbReference>
<evidence type="ECO:0000313" key="9">
    <source>
        <dbReference type="Proteomes" id="UP000027195"/>
    </source>
</evidence>
<keyword evidence="2" id="KW-0645">Protease</keyword>
<keyword evidence="3 7" id="KW-0732">Signal</keyword>
<dbReference type="GO" id="GO:0006508">
    <property type="term" value="P:proteolysis"/>
    <property type="evidence" value="ECO:0007669"/>
    <property type="project" value="UniProtKB-KW"/>
</dbReference>
<dbReference type="SUPFAM" id="SSF53474">
    <property type="entry name" value="alpha/beta-Hydrolases"/>
    <property type="match status" value="1"/>
</dbReference>
<evidence type="ECO:0000256" key="6">
    <source>
        <dbReference type="SAM" id="MobiDB-lite"/>
    </source>
</evidence>
<evidence type="ECO:0000256" key="2">
    <source>
        <dbReference type="ARBA" id="ARBA00022670"/>
    </source>
</evidence>
<evidence type="ECO:0000313" key="8">
    <source>
        <dbReference type="EMBL" id="KDQ18128.1"/>
    </source>
</evidence>
<dbReference type="Gene3D" id="3.40.50.1820">
    <property type="entry name" value="alpha/beta hydrolase"/>
    <property type="match status" value="1"/>
</dbReference>
<feature type="region of interest" description="Disordered" evidence="6">
    <location>
        <begin position="522"/>
        <end position="542"/>
    </location>
</feature>
<dbReference type="InterPro" id="IPR029058">
    <property type="entry name" value="AB_hydrolase_fold"/>
</dbReference>
<feature type="compositionally biased region" description="Low complexity" evidence="6">
    <location>
        <begin position="526"/>
        <end position="542"/>
    </location>
</feature>
<dbReference type="GO" id="GO:0070008">
    <property type="term" value="F:serine-type exopeptidase activity"/>
    <property type="evidence" value="ECO:0007669"/>
    <property type="project" value="InterPro"/>
</dbReference>
<evidence type="ECO:0000256" key="4">
    <source>
        <dbReference type="ARBA" id="ARBA00022801"/>
    </source>
</evidence>
<dbReference type="InterPro" id="IPR008758">
    <property type="entry name" value="Peptidase_S28"/>
</dbReference>
<sequence>MLKLPWLAVLLLSSATGALRWSHLGEAPPQMARKAAPPPVKNGVQLPPRNTTYTFDQLIDHHKHRPQALGTFKQRYFFSYEFYEKGGPIVLVVKGESPLDGFSTYLTKHSIHGAIARATKGATVVLEHRFFGQSNPYPNLSEECFRFLTLEQTIDDLVHFARIAVLPMPGGDSVGADTAAWFLTGISYAGALVNWAMNARPGIFWAGHASSAIIESVNDFWHYWEPIKQYMPQNCSADVQQVIGHVDQVFTSGSTDEIDTLGALFDMSNATHLDDIVHALTTPLTTWQQLSPSWPVPNNFTMFCDALEVKDGAAASESGWGLEHAIHAFGDYMKTVTCTAFFSSRACVDTHTRDASWTEAAVGDSDRLYSWLLCNYLDLWHAGAPYPSPTLVSRLITPAYYIVGCQCQVRRPELNCTPRFLCEWQAQVSTSNSHCALNSLNRISSAPALPAAGDPWRGVTISSDLFIDLPSTDDSEQIKPVIGLSDGYHSNDIWMENAIDPTIARVQHRALRHFKLWIKEHQSQTNSSSGNGNNDSSAEPSA</sequence>
<evidence type="ECO:0008006" key="10">
    <source>
        <dbReference type="Google" id="ProtNLM"/>
    </source>
</evidence>
<dbReference type="MEROPS" id="S28.004"/>
<name>A0A067MQW0_BOTB1</name>
<dbReference type="InParanoid" id="A0A067MQW0"/>
<dbReference type="HOGENOM" id="CLU_023630_1_1_1"/>
<proteinExistence type="inferred from homology"/>
<dbReference type="AlphaFoldDB" id="A0A067MQW0"/>
<accession>A0A067MQW0</accession>
<evidence type="ECO:0000256" key="7">
    <source>
        <dbReference type="SAM" id="SignalP"/>
    </source>
</evidence>
<reference evidence="9" key="1">
    <citation type="journal article" date="2014" name="Proc. Natl. Acad. Sci. U.S.A.">
        <title>Extensive sampling of basidiomycete genomes demonstrates inadequacy of the white-rot/brown-rot paradigm for wood decay fungi.</title>
        <authorList>
            <person name="Riley R."/>
            <person name="Salamov A.A."/>
            <person name="Brown D.W."/>
            <person name="Nagy L.G."/>
            <person name="Floudas D."/>
            <person name="Held B.W."/>
            <person name="Levasseur A."/>
            <person name="Lombard V."/>
            <person name="Morin E."/>
            <person name="Otillar R."/>
            <person name="Lindquist E.A."/>
            <person name="Sun H."/>
            <person name="LaButti K.M."/>
            <person name="Schmutz J."/>
            <person name="Jabbour D."/>
            <person name="Luo H."/>
            <person name="Baker S.E."/>
            <person name="Pisabarro A.G."/>
            <person name="Walton J.D."/>
            <person name="Blanchette R.A."/>
            <person name="Henrissat B."/>
            <person name="Martin F."/>
            <person name="Cullen D."/>
            <person name="Hibbett D.S."/>
            <person name="Grigoriev I.V."/>
        </authorList>
    </citation>
    <scope>NUCLEOTIDE SEQUENCE [LARGE SCALE GENOMIC DNA]</scope>
    <source>
        <strain evidence="9">FD-172 SS1</strain>
    </source>
</reference>
<protein>
    <recommendedName>
        <fullName evidence="10">Peptidase S28</fullName>
    </recommendedName>
</protein>
<organism evidence="8 9">
    <name type="scientific">Botryobasidium botryosum (strain FD-172 SS1)</name>
    <dbReference type="NCBI Taxonomy" id="930990"/>
    <lineage>
        <taxon>Eukaryota</taxon>
        <taxon>Fungi</taxon>
        <taxon>Dikarya</taxon>
        <taxon>Basidiomycota</taxon>
        <taxon>Agaricomycotina</taxon>
        <taxon>Agaricomycetes</taxon>
        <taxon>Cantharellales</taxon>
        <taxon>Botryobasidiaceae</taxon>
        <taxon>Botryobasidium</taxon>
    </lineage>
</organism>